<dbReference type="EMBL" id="FPHB01000048">
    <property type="protein sequence ID" value="SFV60475.1"/>
    <property type="molecule type" value="Genomic_DNA"/>
</dbReference>
<proteinExistence type="predicted"/>
<accession>A0A1W1C3Z5</accession>
<evidence type="ECO:0000313" key="1">
    <source>
        <dbReference type="EMBL" id="SFV60475.1"/>
    </source>
</evidence>
<name>A0A1W1C3Z5_9ZZZZ</name>
<gene>
    <name evidence="1" type="ORF">MNB_SM-7-759</name>
</gene>
<protein>
    <submittedName>
        <fullName evidence="1">Uncharacterized protein</fullName>
    </submittedName>
</protein>
<organism evidence="1">
    <name type="scientific">hydrothermal vent metagenome</name>
    <dbReference type="NCBI Taxonomy" id="652676"/>
    <lineage>
        <taxon>unclassified sequences</taxon>
        <taxon>metagenomes</taxon>
        <taxon>ecological metagenomes</taxon>
    </lineage>
</organism>
<reference evidence="1" key="1">
    <citation type="submission" date="2016-10" db="EMBL/GenBank/DDBJ databases">
        <authorList>
            <person name="de Groot N.N."/>
        </authorList>
    </citation>
    <scope>NUCLEOTIDE SEQUENCE</scope>
</reference>
<sequence>MKKAVNIRLDENIVITLEQLSKELQTTKTDIIEKAIKLFSQKKRKPQNNLLQYAGILDQKDAKEMLERIIQDKNSKEFSVDVE</sequence>
<dbReference type="AlphaFoldDB" id="A0A1W1C3Z5"/>